<dbReference type="PANTHER" id="PTHR45860:SF1">
    <property type="entry name" value="TRANSLATION INITIATION FACTOR EIF-2B SUBUNIT ALPHA"/>
    <property type="match status" value="1"/>
</dbReference>
<proteinExistence type="inferred from homology"/>
<evidence type="ECO:0000313" key="6">
    <source>
        <dbReference type="Proteomes" id="UP000427769"/>
    </source>
</evidence>
<keyword evidence="2" id="KW-0396">Initiation factor</keyword>
<evidence type="ECO:0000256" key="2">
    <source>
        <dbReference type="ARBA" id="ARBA00022540"/>
    </source>
</evidence>
<dbReference type="KEGG" id="dwd:DSCW_16760"/>
<dbReference type="InterPro" id="IPR037171">
    <property type="entry name" value="NagB/RpiA_transferase-like"/>
</dbReference>
<evidence type="ECO:0000256" key="1">
    <source>
        <dbReference type="ARBA" id="ARBA00007251"/>
    </source>
</evidence>
<evidence type="ECO:0000256" key="4">
    <source>
        <dbReference type="RuleBase" id="RU003814"/>
    </source>
</evidence>
<evidence type="ECO:0000313" key="5">
    <source>
        <dbReference type="EMBL" id="BBO74259.1"/>
    </source>
</evidence>
<organism evidence="5 6">
    <name type="scientific">Desulfosarcina widdelii</name>
    <dbReference type="NCBI Taxonomy" id="947919"/>
    <lineage>
        <taxon>Bacteria</taxon>
        <taxon>Pseudomonadati</taxon>
        <taxon>Thermodesulfobacteriota</taxon>
        <taxon>Desulfobacteria</taxon>
        <taxon>Desulfobacterales</taxon>
        <taxon>Desulfosarcinaceae</taxon>
        <taxon>Desulfosarcina</taxon>
    </lineage>
</organism>
<dbReference type="AlphaFoldDB" id="A0A5K7Z1Y6"/>
<reference evidence="5 6" key="1">
    <citation type="submission" date="2019-11" db="EMBL/GenBank/DDBJ databases">
        <title>Comparative genomics of hydrocarbon-degrading Desulfosarcina strains.</title>
        <authorList>
            <person name="Watanabe M."/>
            <person name="Kojima H."/>
            <person name="Fukui M."/>
        </authorList>
    </citation>
    <scope>NUCLEOTIDE SEQUENCE [LARGE SCALE GENOMIC DNA]</scope>
    <source>
        <strain evidence="5 6">PP31</strain>
    </source>
</reference>
<comment type="similarity">
    <text evidence="1 4">Belongs to the eIF-2B alpha/beta/delta subunits family.</text>
</comment>
<dbReference type="PANTHER" id="PTHR45860">
    <property type="entry name" value="TRANSLATION INITIATION FACTOR EIF-2B SUBUNIT ALPHA"/>
    <property type="match status" value="1"/>
</dbReference>
<gene>
    <name evidence="5" type="ORF">DSCW_16760</name>
</gene>
<keyword evidence="6" id="KW-1185">Reference proteome</keyword>
<dbReference type="InterPro" id="IPR000649">
    <property type="entry name" value="IF-2B-related"/>
</dbReference>
<dbReference type="GO" id="GO:0003743">
    <property type="term" value="F:translation initiation factor activity"/>
    <property type="evidence" value="ECO:0007669"/>
    <property type="project" value="UniProtKB-KW"/>
</dbReference>
<dbReference type="InterPro" id="IPR051501">
    <property type="entry name" value="eIF2B_alpha/beta/delta"/>
</dbReference>
<dbReference type="SUPFAM" id="SSF100950">
    <property type="entry name" value="NagB/RpiA/CoA transferase-like"/>
    <property type="match status" value="1"/>
</dbReference>
<dbReference type="EMBL" id="AP021875">
    <property type="protein sequence ID" value="BBO74259.1"/>
    <property type="molecule type" value="Genomic_DNA"/>
</dbReference>
<sequence>MKPEDKKILCSLIRDHEDTVGSSRVTMMALEAFVESIRAVRCSMDEARALYIELSEVIKNTEPKVIPLIHLIEEFEEDVRKAGGETIEEVKQRAIGILQAKHAKIETKVHQAIEHGLTCVEEGDTIIVHTLGHDVTNMLKRVRKDLNKNFKVIVLKQDLAKTRRLIKSLSQADIDMEIVPEYGLIHYIEQSNKVFMEALSITEDMKVVCAVGSANILSLCHLNHLPIYLFANTLKFSHRPSSHQQIHRKVVDHTHDDISYQLVTHSHDTVDLRLIDFFVSENGIQDKEAIARDLLKTGDEVPDRS</sequence>
<dbReference type="InterPro" id="IPR042529">
    <property type="entry name" value="IF_2B-like_C"/>
</dbReference>
<keyword evidence="3" id="KW-0648">Protein biosynthesis</keyword>
<dbReference type="Pfam" id="PF01008">
    <property type="entry name" value="IF-2B"/>
    <property type="match status" value="1"/>
</dbReference>
<dbReference type="RefSeq" id="WP_170302192.1">
    <property type="nucleotide sequence ID" value="NZ_AP021875.1"/>
</dbReference>
<dbReference type="Gene3D" id="3.40.50.10470">
    <property type="entry name" value="Translation initiation factor eif-2b, domain 2"/>
    <property type="match status" value="1"/>
</dbReference>
<dbReference type="Proteomes" id="UP000427769">
    <property type="component" value="Chromosome"/>
</dbReference>
<evidence type="ECO:0000256" key="3">
    <source>
        <dbReference type="ARBA" id="ARBA00022917"/>
    </source>
</evidence>
<accession>A0A5K7Z1Y6</accession>
<name>A0A5K7Z1Y6_9BACT</name>
<protein>
    <submittedName>
        <fullName evidence="5">Uncharacterized protein</fullName>
    </submittedName>
</protein>